<evidence type="ECO:0000313" key="2">
    <source>
        <dbReference type="Proteomes" id="UP000516437"/>
    </source>
</evidence>
<protein>
    <submittedName>
        <fullName evidence="1">Uncharacterized protein</fullName>
    </submittedName>
</protein>
<evidence type="ECO:0000313" key="1">
    <source>
        <dbReference type="EMBL" id="KAB1225212.1"/>
    </source>
</evidence>
<comment type="caution">
    <text evidence="1">The sequence shown here is derived from an EMBL/GenBank/DDBJ whole genome shotgun (WGS) entry which is preliminary data.</text>
</comment>
<gene>
    <name evidence="1" type="ORF">CJ030_MR1G025755</name>
</gene>
<keyword evidence="2" id="KW-1185">Reference proteome</keyword>
<dbReference type="Proteomes" id="UP000516437">
    <property type="component" value="Chromosome 1"/>
</dbReference>
<sequence>MSEELLDVDPYILVMTIWTFATDTFKVYVGYEPQWSFKEPPTIPDLLVEAFELVDFNPTLLYDVPPPLVLPVKGIEENEIIDLTSDTESRID</sequence>
<dbReference type="AlphaFoldDB" id="A0A6A1WIV3"/>
<accession>A0A6A1WIV3</accession>
<name>A0A6A1WIV3_9ROSI</name>
<proteinExistence type="predicted"/>
<organism evidence="1 2">
    <name type="scientific">Morella rubra</name>
    <name type="common">Chinese bayberry</name>
    <dbReference type="NCBI Taxonomy" id="262757"/>
    <lineage>
        <taxon>Eukaryota</taxon>
        <taxon>Viridiplantae</taxon>
        <taxon>Streptophyta</taxon>
        <taxon>Embryophyta</taxon>
        <taxon>Tracheophyta</taxon>
        <taxon>Spermatophyta</taxon>
        <taxon>Magnoliopsida</taxon>
        <taxon>eudicotyledons</taxon>
        <taxon>Gunneridae</taxon>
        <taxon>Pentapetalae</taxon>
        <taxon>rosids</taxon>
        <taxon>fabids</taxon>
        <taxon>Fagales</taxon>
        <taxon>Myricaceae</taxon>
        <taxon>Morella</taxon>
    </lineage>
</organism>
<reference evidence="1 2" key="1">
    <citation type="journal article" date="2019" name="Plant Biotechnol. J.">
        <title>The red bayberry genome and genetic basis of sex determination.</title>
        <authorList>
            <person name="Jia H.M."/>
            <person name="Jia H.J."/>
            <person name="Cai Q.L."/>
            <person name="Wang Y."/>
            <person name="Zhao H.B."/>
            <person name="Yang W.F."/>
            <person name="Wang G.Y."/>
            <person name="Li Y.H."/>
            <person name="Zhan D.L."/>
            <person name="Shen Y.T."/>
            <person name="Niu Q.F."/>
            <person name="Chang L."/>
            <person name="Qiu J."/>
            <person name="Zhao L."/>
            <person name="Xie H.B."/>
            <person name="Fu W.Y."/>
            <person name="Jin J."/>
            <person name="Li X.W."/>
            <person name="Jiao Y."/>
            <person name="Zhou C.C."/>
            <person name="Tu T."/>
            <person name="Chai C.Y."/>
            <person name="Gao J.L."/>
            <person name="Fan L.J."/>
            <person name="van de Weg E."/>
            <person name="Wang J.Y."/>
            <person name="Gao Z.S."/>
        </authorList>
    </citation>
    <scope>NUCLEOTIDE SEQUENCE [LARGE SCALE GENOMIC DNA]</scope>
    <source>
        <tissue evidence="1">Leaves</tissue>
    </source>
</reference>
<dbReference type="EMBL" id="RXIC02000019">
    <property type="protein sequence ID" value="KAB1225212.1"/>
    <property type="molecule type" value="Genomic_DNA"/>
</dbReference>